<dbReference type="Pfam" id="PF11964">
    <property type="entry name" value="SpoIIAA-like"/>
    <property type="match status" value="1"/>
</dbReference>
<accession>F5XYL0</accession>
<sequence>MAGTFKLYRCPEFAVIELAGPATAEDFAQAIATVAAFTRHGGDRRALANLLAVEGQLAFTQHFQMGHQVARQLGHLERMASVVPEDKITRTSEKVAQSLGMTLRVFTRLDQAQAWLRG</sequence>
<gene>
    <name evidence="1" type="ordered locus">Rta_20920</name>
</gene>
<dbReference type="RefSeq" id="WP_013901418.1">
    <property type="nucleotide sequence ID" value="NC_015677.1"/>
</dbReference>
<dbReference type="EMBL" id="CP000245">
    <property type="protein sequence ID" value="AEG93186.1"/>
    <property type="molecule type" value="Genomic_DNA"/>
</dbReference>
<dbReference type="InterPro" id="IPR038396">
    <property type="entry name" value="SpoIIAA-like_sf"/>
</dbReference>
<dbReference type="InterPro" id="IPR021866">
    <property type="entry name" value="SpoIIAA-like"/>
</dbReference>
<proteinExistence type="predicted"/>
<dbReference type="KEGG" id="rta:Rta_20920"/>
<evidence type="ECO:0008006" key="3">
    <source>
        <dbReference type="Google" id="ProtNLM"/>
    </source>
</evidence>
<reference evidence="1 2" key="2">
    <citation type="journal article" date="2011" name="PLoS ONE">
        <title>The Cyst-Dividing Bacterium Ramlibacter tataouinensis TTB310 Genome Reveals a Well-Stocked Toolbox for Adaptation to a Desert Environment.</title>
        <authorList>
            <person name="De Luca G."/>
            <person name="Barakat M."/>
            <person name="Ortet P."/>
            <person name="Fochesato S."/>
            <person name="Jourlin-Castelli C."/>
            <person name="Ansaldi M."/>
            <person name="Py B."/>
            <person name="Fichant G."/>
            <person name="Coutinho P.M."/>
            <person name="Voulhoux R."/>
            <person name="Bastien O."/>
            <person name="Marechal E."/>
            <person name="Henrissat B."/>
            <person name="Quentin Y."/>
            <person name="Noirot P."/>
            <person name="Filloux A."/>
            <person name="Mejean V."/>
            <person name="Dubow M.S."/>
            <person name="Barras F."/>
            <person name="Barbe V."/>
            <person name="Weissenbach J."/>
            <person name="Mihalcescu I."/>
            <person name="Vermeglio A."/>
            <person name="Achouak W."/>
            <person name="Heulin T."/>
        </authorList>
    </citation>
    <scope>NUCLEOTIDE SEQUENCE [LARGE SCALE GENOMIC DNA]</scope>
    <source>
        <strain evidence="2">ATCC BAA-407 / DSM 14655 / LMG 21543 / TTB310</strain>
    </source>
</reference>
<dbReference type="Proteomes" id="UP000008385">
    <property type="component" value="Chromosome"/>
</dbReference>
<name>F5XYL0_RAMTT</name>
<protein>
    <recommendedName>
        <fullName evidence="3">STAS/SEC14 domain-containing protein</fullName>
    </recommendedName>
</protein>
<dbReference type="OrthoDB" id="8911189at2"/>
<dbReference type="Gene3D" id="3.40.50.10600">
    <property type="entry name" value="SpoIIaa-like domains"/>
    <property type="match status" value="1"/>
</dbReference>
<organism evidence="1 2">
    <name type="scientific">Ramlibacter tataouinensis (strain ATCC BAA-407 / DSM 14655 / LMG 21543 / TTB310)</name>
    <dbReference type="NCBI Taxonomy" id="365046"/>
    <lineage>
        <taxon>Bacteria</taxon>
        <taxon>Pseudomonadati</taxon>
        <taxon>Pseudomonadota</taxon>
        <taxon>Betaproteobacteria</taxon>
        <taxon>Burkholderiales</taxon>
        <taxon>Comamonadaceae</taxon>
        <taxon>Ramlibacter</taxon>
    </lineage>
</organism>
<dbReference type="HOGENOM" id="CLU_2071177_0_0_4"/>
<evidence type="ECO:0000313" key="1">
    <source>
        <dbReference type="EMBL" id="AEG93186.1"/>
    </source>
</evidence>
<reference evidence="2" key="1">
    <citation type="submission" date="2006-01" db="EMBL/GenBank/DDBJ databases">
        <title>Genome of the cyst-dividing bacterium Ramlibacter tataouinensis.</title>
        <authorList>
            <person name="Barakat M."/>
            <person name="Ortet P."/>
            <person name="De Luca G."/>
            <person name="Jourlin-Castelli C."/>
            <person name="Ansaldi M."/>
            <person name="Py B."/>
            <person name="Fichant G."/>
            <person name="Coutinho P."/>
            <person name="Voulhoux R."/>
            <person name="Bastien O."/>
            <person name="Roy S."/>
            <person name="Marechal E."/>
            <person name="Henrissat B."/>
            <person name="Quentin Y."/>
            <person name="Noirot P."/>
            <person name="Filloux A."/>
            <person name="Mejean V."/>
            <person name="DuBow M."/>
            <person name="Barras F."/>
            <person name="Heulin T."/>
        </authorList>
    </citation>
    <scope>NUCLEOTIDE SEQUENCE [LARGE SCALE GENOMIC DNA]</scope>
    <source>
        <strain evidence="2">ATCC BAA-407 / DSM 14655 / LMG 21543 / TTB310</strain>
    </source>
</reference>
<dbReference type="AlphaFoldDB" id="F5XYL0"/>
<evidence type="ECO:0000313" key="2">
    <source>
        <dbReference type="Proteomes" id="UP000008385"/>
    </source>
</evidence>
<dbReference type="InterPro" id="IPR036513">
    <property type="entry name" value="STAS_dom_sf"/>
</dbReference>
<dbReference type="SUPFAM" id="SSF52091">
    <property type="entry name" value="SpoIIaa-like"/>
    <property type="match status" value="1"/>
</dbReference>
<keyword evidence="2" id="KW-1185">Reference proteome</keyword>